<organism evidence="2 3">
    <name type="scientific">Reichenbachiella agariperforans</name>
    <dbReference type="NCBI Taxonomy" id="156994"/>
    <lineage>
        <taxon>Bacteria</taxon>
        <taxon>Pseudomonadati</taxon>
        <taxon>Bacteroidota</taxon>
        <taxon>Cytophagia</taxon>
        <taxon>Cytophagales</taxon>
        <taxon>Reichenbachiellaceae</taxon>
        <taxon>Reichenbachiella</taxon>
    </lineage>
</organism>
<keyword evidence="2" id="KW-0540">Nuclease</keyword>
<name>A0A1M6QK52_REIAG</name>
<keyword evidence="2" id="KW-0378">Hydrolase</keyword>
<keyword evidence="2" id="KW-0255">Endonuclease</keyword>
<protein>
    <submittedName>
        <fullName evidence="2">HNH endonuclease</fullName>
    </submittedName>
</protein>
<dbReference type="AlphaFoldDB" id="A0A1M6QK52"/>
<dbReference type="GO" id="GO:0004519">
    <property type="term" value="F:endonuclease activity"/>
    <property type="evidence" value="ECO:0007669"/>
    <property type="project" value="UniProtKB-KW"/>
</dbReference>
<feature type="domain" description="HNH endonuclease 5" evidence="1">
    <location>
        <begin position="6"/>
        <end position="52"/>
    </location>
</feature>
<evidence type="ECO:0000313" key="2">
    <source>
        <dbReference type="EMBL" id="SHK20659.1"/>
    </source>
</evidence>
<keyword evidence="3" id="KW-1185">Reference proteome</keyword>
<accession>A0A1M6QK52</accession>
<proteinExistence type="predicted"/>
<evidence type="ECO:0000313" key="3">
    <source>
        <dbReference type="Proteomes" id="UP000184474"/>
    </source>
</evidence>
<dbReference type="EMBL" id="FRAA01000003">
    <property type="protein sequence ID" value="SHK20659.1"/>
    <property type="molecule type" value="Genomic_DNA"/>
</dbReference>
<dbReference type="Proteomes" id="UP000184474">
    <property type="component" value="Unassembled WGS sequence"/>
</dbReference>
<reference evidence="3" key="1">
    <citation type="submission" date="2016-11" db="EMBL/GenBank/DDBJ databases">
        <authorList>
            <person name="Varghese N."/>
            <person name="Submissions S."/>
        </authorList>
    </citation>
    <scope>NUCLEOTIDE SEQUENCE [LARGE SCALE GENOMIC DNA]</scope>
    <source>
        <strain evidence="3">DSM 26134</strain>
    </source>
</reference>
<dbReference type="InterPro" id="IPR029471">
    <property type="entry name" value="HNH_5"/>
</dbReference>
<gene>
    <name evidence="2" type="ORF">SAMN04488028_103362</name>
</gene>
<dbReference type="RefSeq" id="WP_073122464.1">
    <property type="nucleotide sequence ID" value="NZ_FRAA01000003.1"/>
</dbReference>
<sequence length="256" mass="30373">MNNRICLWCLKSNPQTTFDKKAHTIPKSLGGQNYNNNVCDACNEYFGNKQERNYSIEEALKEAFNISRNRFLFGQKTKKQVGKFRSRFFDIKTRKNKPRLSIKPAFRLDGNFQKQLCRDFKRGLYKMYFEELNRQRDLGYAEHYNAIRDFARSDRFDMPVFYFVKAVGLFTMLRSEAETPVLIFDRMLYLYSNDKFVEIEFLGHVFGFPTTYVSSDDIKSYINESLKTKQKHFRKFTLIEKLTDIDLALSILDTNN</sequence>
<evidence type="ECO:0000259" key="1">
    <source>
        <dbReference type="Pfam" id="PF14279"/>
    </source>
</evidence>
<dbReference type="Pfam" id="PF14279">
    <property type="entry name" value="HNH_5"/>
    <property type="match status" value="1"/>
</dbReference>